<dbReference type="CDD" id="cd16653">
    <property type="entry name" value="RING-like_Rtf2"/>
    <property type="match status" value="1"/>
</dbReference>
<evidence type="ECO:0000313" key="3">
    <source>
        <dbReference type="EMBL" id="KAK5081953.1"/>
    </source>
</evidence>
<keyword evidence="4" id="KW-1185">Reference proteome</keyword>
<dbReference type="EMBL" id="JAVRRJ010000008">
    <property type="protein sequence ID" value="KAK5081953.1"/>
    <property type="molecule type" value="Genomic_DNA"/>
</dbReference>
<evidence type="ECO:0000313" key="4">
    <source>
        <dbReference type="Proteomes" id="UP001309876"/>
    </source>
</evidence>
<feature type="region of interest" description="Disordered" evidence="2">
    <location>
        <begin position="1"/>
        <end position="27"/>
    </location>
</feature>
<feature type="region of interest" description="Disordered" evidence="2">
    <location>
        <begin position="190"/>
        <end position="225"/>
    </location>
</feature>
<comment type="caution">
    <text evidence="3">The sequence shown here is derived from an EMBL/GenBank/DDBJ whole genome shotgun (WGS) entry which is preliminary data.</text>
</comment>
<dbReference type="Pfam" id="PF04641">
    <property type="entry name" value="Rtf2"/>
    <property type="match status" value="1"/>
</dbReference>
<dbReference type="Gene3D" id="3.30.40.10">
    <property type="entry name" value="Zinc/RING finger domain, C3HC4 (zinc finger)"/>
    <property type="match status" value="1"/>
</dbReference>
<dbReference type="GO" id="GO:0006274">
    <property type="term" value="P:DNA replication termination"/>
    <property type="evidence" value="ECO:0007669"/>
    <property type="project" value="TreeGrafter"/>
</dbReference>
<comment type="similarity">
    <text evidence="1">Belongs to the rtf2 family.</text>
</comment>
<organism evidence="3 4">
    <name type="scientific">Lithohypha guttulata</name>
    <dbReference type="NCBI Taxonomy" id="1690604"/>
    <lineage>
        <taxon>Eukaryota</taxon>
        <taxon>Fungi</taxon>
        <taxon>Dikarya</taxon>
        <taxon>Ascomycota</taxon>
        <taxon>Pezizomycotina</taxon>
        <taxon>Eurotiomycetes</taxon>
        <taxon>Chaetothyriomycetidae</taxon>
        <taxon>Chaetothyriales</taxon>
        <taxon>Trichomeriaceae</taxon>
        <taxon>Lithohypha</taxon>
    </lineage>
</organism>
<dbReference type="GO" id="GO:0005634">
    <property type="term" value="C:nucleus"/>
    <property type="evidence" value="ECO:0007669"/>
    <property type="project" value="TreeGrafter"/>
</dbReference>
<sequence>MGNDGGSIPTRRELVKESSKAKTLTEVKEKQKEHLAHRWTQCPLSKSQLKIPVVADYSGDLYNKDAIIQFLLPEEISTLSKQEAEEFVQGRVKSLKDVVEVQFEEADGKWVCPATGKELGHSTKAVYIVPCGHAFSQEAIVEMKSNECPQCSQTFESPRDIIPILPTTEAEKHTVLTRIETLRELGLSHSLKPVKGSKSKKRKAHDVEENKSDGQAVKAVKKGGSDSKLTGIKNAATAGLTQRVIQEEVEKKKQRLSNDTETIRSLYTQKGDEEKRKRDAYFMTRGFSYRD</sequence>
<feature type="compositionally biased region" description="Basic residues" evidence="2">
    <location>
        <begin position="195"/>
        <end position="204"/>
    </location>
</feature>
<gene>
    <name evidence="3" type="primary">rtf2</name>
    <name evidence="3" type="ORF">LTR05_007095</name>
</gene>
<name>A0AAN7Y444_9EURO</name>
<dbReference type="InterPro" id="IPR027799">
    <property type="entry name" value="Rtf2_RING-finger"/>
</dbReference>
<dbReference type="PANTHER" id="PTHR12775">
    <property type="entry name" value="PROTEIN C20ORF43 HOMOLOG"/>
    <property type="match status" value="1"/>
</dbReference>
<dbReference type="InterPro" id="IPR013083">
    <property type="entry name" value="Znf_RING/FYVE/PHD"/>
</dbReference>
<dbReference type="Proteomes" id="UP001309876">
    <property type="component" value="Unassembled WGS sequence"/>
</dbReference>
<protein>
    <submittedName>
        <fullName evidence="3">Replication termination factor 2</fullName>
    </submittedName>
</protein>
<dbReference type="AlphaFoldDB" id="A0AAN7Y444"/>
<evidence type="ECO:0000256" key="2">
    <source>
        <dbReference type="SAM" id="MobiDB-lite"/>
    </source>
</evidence>
<accession>A0AAN7Y444</accession>
<feature type="compositionally biased region" description="Basic and acidic residues" evidence="2">
    <location>
        <begin position="10"/>
        <end position="27"/>
    </location>
</feature>
<reference evidence="3 4" key="1">
    <citation type="submission" date="2023-08" db="EMBL/GenBank/DDBJ databases">
        <title>Black Yeasts Isolated from many extreme environments.</title>
        <authorList>
            <person name="Coleine C."/>
            <person name="Stajich J.E."/>
            <person name="Selbmann L."/>
        </authorList>
    </citation>
    <scope>NUCLEOTIDE SEQUENCE [LARGE SCALE GENOMIC DNA]</scope>
    <source>
        <strain evidence="3 4">CCFEE 5910</strain>
    </source>
</reference>
<dbReference type="InterPro" id="IPR006735">
    <property type="entry name" value="Rtf2"/>
</dbReference>
<dbReference type="PANTHER" id="PTHR12775:SF0">
    <property type="entry name" value="REPLICATION TERMINATION FACTOR 2"/>
    <property type="match status" value="1"/>
</dbReference>
<proteinExistence type="inferred from homology"/>
<evidence type="ECO:0000256" key="1">
    <source>
        <dbReference type="ARBA" id="ARBA00009885"/>
    </source>
</evidence>
<dbReference type="SUPFAM" id="SSF57850">
    <property type="entry name" value="RING/U-box"/>
    <property type="match status" value="1"/>
</dbReference>